<dbReference type="AlphaFoldDB" id="A0A0C1QK54"/>
<dbReference type="Gene3D" id="1.20.58.1290">
    <property type="entry name" value="CarD-like, C-terminal domain"/>
    <property type="match status" value="1"/>
</dbReference>
<dbReference type="PANTHER" id="PTHR38447">
    <property type="entry name" value="TRANSCRIPTION FACTOR YDEB-RELATED"/>
    <property type="match status" value="1"/>
</dbReference>
<evidence type="ECO:0000313" key="2">
    <source>
        <dbReference type="EMBL" id="KIE04518.1"/>
    </source>
</evidence>
<dbReference type="STRING" id="86105.NF27_HQ00560"/>
<dbReference type="PANTHER" id="PTHR38447:SF1">
    <property type="entry name" value="RNA POLYMERASE-BINDING TRANSCRIPTION FACTOR CARD"/>
    <property type="match status" value="1"/>
</dbReference>
<keyword evidence="3" id="KW-1185">Reference proteome</keyword>
<dbReference type="Gene3D" id="2.40.10.170">
    <property type="match status" value="1"/>
</dbReference>
<dbReference type="SMART" id="SM01058">
    <property type="entry name" value="CarD_TRCF"/>
    <property type="match status" value="1"/>
</dbReference>
<dbReference type="Proteomes" id="UP000031258">
    <property type="component" value="Unassembled WGS sequence"/>
</dbReference>
<dbReference type="RefSeq" id="WP_039458447.1">
    <property type="nucleotide sequence ID" value="NZ_JSWE01000184.1"/>
</dbReference>
<feature type="domain" description="CarD-like/TRCF RNAP-interacting" evidence="1">
    <location>
        <begin position="9"/>
        <end position="119"/>
    </location>
</feature>
<accession>A0A0C1QK54</accession>
<gene>
    <name evidence="2" type="ORF">NF27_HQ00560</name>
</gene>
<dbReference type="EMBL" id="JSWE01000184">
    <property type="protein sequence ID" value="KIE04518.1"/>
    <property type="molecule type" value="Genomic_DNA"/>
</dbReference>
<reference evidence="2 3" key="1">
    <citation type="submission" date="2014-11" db="EMBL/GenBank/DDBJ databases">
        <title>A Rickettsiales Symbiont of Amoebae With Ancient Features.</title>
        <authorList>
            <person name="Schulz F."/>
            <person name="Martijn J."/>
            <person name="Wascher F."/>
            <person name="Kostanjsek R."/>
            <person name="Ettema T.J."/>
            <person name="Horn M."/>
        </authorList>
    </citation>
    <scope>NUCLEOTIDE SEQUENCE [LARGE SCALE GENOMIC DNA]</scope>
    <source>
        <strain evidence="2 3">UWC36</strain>
    </source>
</reference>
<proteinExistence type="predicted"/>
<dbReference type="OrthoDB" id="9786074at2"/>
<dbReference type="SUPFAM" id="SSF141259">
    <property type="entry name" value="CarD-like"/>
    <property type="match status" value="1"/>
</dbReference>
<dbReference type="GO" id="GO:0009303">
    <property type="term" value="P:rRNA transcription"/>
    <property type="evidence" value="ECO:0007669"/>
    <property type="project" value="TreeGrafter"/>
</dbReference>
<dbReference type="InterPro" id="IPR036101">
    <property type="entry name" value="CarD-like/TRCF_RID_sf"/>
</dbReference>
<dbReference type="Pfam" id="PF02559">
    <property type="entry name" value="CarD_TRCF_RID"/>
    <property type="match status" value="1"/>
</dbReference>
<name>A0A0C1QK54_9RICK</name>
<evidence type="ECO:0000259" key="1">
    <source>
        <dbReference type="SMART" id="SM01058"/>
    </source>
</evidence>
<organism evidence="2 3">
    <name type="scientific">Candidatus Jidaibacter acanthamoebae</name>
    <dbReference type="NCBI Taxonomy" id="86105"/>
    <lineage>
        <taxon>Bacteria</taxon>
        <taxon>Pseudomonadati</taxon>
        <taxon>Pseudomonadota</taxon>
        <taxon>Alphaproteobacteria</taxon>
        <taxon>Rickettsiales</taxon>
        <taxon>Candidatus Midichloriaceae</taxon>
        <taxon>Candidatus Jidaibacter</taxon>
    </lineage>
</organism>
<dbReference type="InterPro" id="IPR052531">
    <property type="entry name" value="CarD-like_regulator"/>
</dbReference>
<dbReference type="InterPro" id="IPR003711">
    <property type="entry name" value="CarD-like/TRCF_RID"/>
</dbReference>
<dbReference type="InterPro" id="IPR042215">
    <property type="entry name" value="CarD-like_C"/>
</dbReference>
<dbReference type="InterPro" id="IPR048792">
    <property type="entry name" value="CarD_C"/>
</dbReference>
<dbReference type="PATRIC" id="fig|86105.3.peg.1697"/>
<evidence type="ECO:0000313" key="3">
    <source>
        <dbReference type="Proteomes" id="UP000031258"/>
    </source>
</evidence>
<dbReference type="Pfam" id="PF21095">
    <property type="entry name" value="CarD_C"/>
    <property type="match status" value="1"/>
</dbReference>
<protein>
    <submittedName>
        <fullName evidence="2">Transcriptional regulator</fullName>
    </submittedName>
</protein>
<comment type="caution">
    <text evidence="2">The sequence shown here is derived from an EMBL/GenBank/DDBJ whole genome shotgun (WGS) entry which is preliminary data.</text>
</comment>
<sequence length="169" mass="18761">MFQVASKKIFTVGDSVVYPSHGVGQITGEETQVIAGVEMKLYVITFAKDKMILRVPTSRAIKTGLRHLCNSDEFSAVMKSLKGKAKIVKGMWSKRAQEYENKINSGDAVAIAEVLRDLYRNIDDPDRSYSERQIYDAALDRLAQEYSAAANINKEEASNLIVDALNQAV</sequence>